<accession>A0A9Y2AJM3</accession>
<evidence type="ECO:0000313" key="3">
    <source>
        <dbReference type="EMBL" id="WIW71092.1"/>
    </source>
</evidence>
<dbReference type="InterPro" id="IPR050194">
    <property type="entry name" value="Glycosyltransferase_grp1"/>
</dbReference>
<dbReference type="InterPro" id="IPR028098">
    <property type="entry name" value="Glyco_trans_4-like_N"/>
</dbReference>
<gene>
    <name evidence="3" type="ORF">P3F81_01835</name>
</gene>
<dbReference type="InterPro" id="IPR001296">
    <property type="entry name" value="Glyco_trans_1"/>
</dbReference>
<evidence type="ECO:0000259" key="1">
    <source>
        <dbReference type="Pfam" id="PF00534"/>
    </source>
</evidence>
<feature type="domain" description="Glycosyltransferase subfamily 4-like N-terminal" evidence="2">
    <location>
        <begin position="13"/>
        <end position="218"/>
    </location>
</feature>
<evidence type="ECO:0000313" key="4">
    <source>
        <dbReference type="Proteomes" id="UP001243623"/>
    </source>
</evidence>
<proteinExistence type="predicted"/>
<name>A0A9Y2AJM3_9FIRM</name>
<protein>
    <submittedName>
        <fullName evidence="3">Glycosyltransferase family 4 protein</fullName>
    </submittedName>
</protein>
<dbReference type="PANTHER" id="PTHR45947">
    <property type="entry name" value="SULFOQUINOVOSYL TRANSFERASE SQD2"/>
    <property type="match status" value="1"/>
</dbReference>
<dbReference type="Pfam" id="PF13439">
    <property type="entry name" value="Glyco_transf_4"/>
    <property type="match status" value="1"/>
</dbReference>
<dbReference type="GO" id="GO:0016757">
    <property type="term" value="F:glycosyltransferase activity"/>
    <property type="evidence" value="ECO:0007669"/>
    <property type="project" value="InterPro"/>
</dbReference>
<sequence length="424" mass="48478">MKILHVNTNDVEGGAARAAYRIHKGLIQNEVASMLIVQNKKTDDYTVKSLAQNKFVKLRDKVVPKIDNGIKSFYQNKLDLPWSVNFFDNKKIVDFINRSDADIVHFHWVNNAFISIDDIASLNKPIVWTLHDTWAFTGGCHYFGNCLRYKKGCGLCNQLKSSQKFDLSKILFIKKKKSYLKSNITVVTPSKWMGNCASESLLLADKKIKVIPNGIDLNLYKMIRKETFREIFGLKNNDIVIMFGAMQSTSDPRKGYFYLKEALVKLKEKIGLEANYRIKILVFGADKPEYELFPDYQTIYTGHIYDDISLTLLYNCADVFVAPSKEDNLPNTVVEALACGTPCVAFQIGGMPDMITHKLNGYLAKPFDTDDLAQGIAFVIEDQERRNLLSIEARKKAEEEYDINVIIKKYLDLYREILKSRINN</sequence>
<dbReference type="Pfam" id="PF00534">
    <property type="entry name" value="Glycos_transf_1"/>
    <property type="match status" value="1"/>
</dbReference>
<dbReference type="SUPFAM" id="SSF53756">
    <property type="entry name" value="UDP-Glycosyltransferase/glycogen phosphorylase"/>
    <property type="match status" value="1"/>
</dbReference>
<dbReference type="AlphaFoldDB" id="A0A9Y2AJM3"/>
<dbReference type="KEGG" id="sgbi:P3F81_01835"/>
<dbReference type="RefSeq" id="WP_147666881.1">
    <property type="nucleotide sequence ID" value="NZ_CP120678.1"/>
</dbReference>
<dbReference type="PANTHER" id="PTHR45947:SF3">
    <property type="entry name" value="SULFOQUINOVOSYL TRANSFERASE SQD2"/>
    <property type="match status" value="1"/>
</dbReference>
<dbReference type="Gene3D" id="3.40.50.2000">
    <property type="entry name" value="Glycogen Phosphorylase B"/>
    <property type="match status" value="2"/>
</dbReference>
<dbReference type="Proteomes" id="UP001243623">
    <property type="component" value="Chromosome"/>
</dbReference>
<reference evidence="3" key="1">
    <citation type="submission" date="2023-03" db="EMBL/GenBank/DDBJ databases">
        <title>Selenobaculum gbiensis gen. nov. sp. nov., a new bacterium isolated from the gut microbiota of IBD patient.</title>
        <authorList>
            <person name="Yeo S."/>
            <person name="Park H."/>
            <person name="Huh C.S."/>
        </authorList>
    </citation>
    <scope>NUCLEOTIDE SEQUENCE</scope>
    <source>
        <strain evidence="3">ICN-92133</strain>
    </source>
</reference>
<organism evidence="3 4">
    <name type="scientific">Selenobaculum gibii</name>
    <dbReference type="NCBI Taxonomy" id="3054208"/>
    <lineage>
        <taxon>Bacteria</taxon>
        <taxon>Bacillati</taxon>
        <taxon>Bacillota</taxon>
        <taxon>Negativicutes</taxon>
        <taxon>Selenomonadales</taxon>
        <taxon>Selenomonadaceae</taxon>
        <taxon>Selenobaculum</taxon>
    </lineage>
</organism>
<evidence type="ECO:0000259" key="2">
    <source>
        <dbReference type="Pfam" id="PF13439"/>
    </source>
</evidence>
<keyword evidence="4" id="KW-1185">Reference proteome</keyword>
<feature type="domain" description="Glycosyl transferase family 1" evidence="1">
    <location>
        <begin position="226"/>
        <end position="395"/>
    </location>
</feature>
<dbReference type="CDD" id="cd03825">
    <property type="entry name" value="GT4_WcaC-like"/>
    <property type="match status" value="1"/>
</dbReference>
<dbReference type="EMBL" id="CP120678">
    <property type="protein sequence ID" value="WIW71092.1"/>
    <property type="molecule type" value="Genomic_DNA"/>
</dbReference>